<dbReference type="Proteomes" id="UP000250235">
    <property type="component" value="Unassembled WGS sequence"/>
</dbReference>
<name>A0A2Z7DDZ5_9LAMI</name>
<evidence type="ECO:0000313" key="3">
    <source>
        <dbReference type="Proteomes" id="UP000250235"/>
    </source>
</evidence>
<accession>A0A2Z7DDZ5</accession>
<protein>
    <submittedName>
        <fullName evidence="2">Uncharacterized protein</fullName>
    </submittedName>
</protein>
<dbReference type="AlphaFoldDB" id="A0A2Z7DDZ5"/>
<keyword evidence="3" id="KW-1185">Reference proteome</keyword>
<proteinExistence type="predicted"/>
<keyword evidence="1" id="KW-1133">Transmembrane helix</keyword>
<reference evidence="2 3" key="1">
    <citation type="journal article" date="2015" name="Proc. Natl. Acad. Sci. U.S.A.">
        <title>The resurrection genome of Boea hygrometrica: A blueprint for survival of dehydration.</title>
        <authorList>
            <person name="Xiao L."/>
            <person name="Yang G."/>
            <person name="Zhang L."/>
            <person name="Yang X."/>
            <person name="Zhao S."/>
            <person name="Ji Z."/>
            <person name="Zhou Q."/>
            <person name="Hu M."/>
            <person name="Wang Y."/>
            <person name="Chen M."/>
            <person name="Xu Y."/>
            <person name="Jin H."/>
            <person name="Xiao X."/>
            <person name="Hu G."/>
            <person name="Bao F."/>
            <person name="Hu Y."/>
            <person name="Wan P."/>
            <person name="Li L."/>
            <person name="Deng X."/>
            <person name="Kuang T."/>
            <person name="Xiang C."/>
            <person name="Zhu J.K."/>
            <person name="Oliver M.J."/>
            <person name="He Y."/>
        </authorList>
    </citation>
    <scope>NUCLEOTIDE SEQUENCE [LARGE SCALE GENOMIC DNA]</scope>
    <source>
        <strain evidence="3">cv. XS01</strain>
    </source>
</reference>
<evidence type="ECO:0000313" key="2">
    <source>
        <dbReference type="EMBL" id="KZV58040.1"/>
    </source>
</evidence>
<keyword evidence="1" id="KW-0812">Transmembrane</keyword>
<organism evidence="2 3">
    <name type="scientific">Dorcoceras hygrometricum</name>
    <dbReference type="NCBI Taxonomy" id="472368"/>
    <lineage>
        <taxon>Eukaryota</taxon>
        <taxon>Viridiplantae</taxon>
        <taxon>Streptophyta</taxon>
        <taxon>Embryophyta</taxon>
        <taxon>Tracheophyta</taxon>
        <taxon>Spermatophyta</taxon>
        <taxon>Magnoliopsida</taxon>
        <taxon>eudicotyledons</taxon>
        <taxon>Gunneridae</taxon>
        <taxon>Pentapetalae</taxon>
        <taxon>asterids</taxon>
        <taxon>lamiids</taxon>
        <taxon>Lamiales</taxon>
        <taxon>Gesneriaceae</taxon>
        <taxon>Didymocarpoideae</taxon>
        <taxon>Trichosporeae</taxon>
        <taxon>Loxocarpinae</taxon>
        <taxon>Dorcoceras</taxon>
    </lineage>
</organism>
<evidence type="ECO:0000256" key="1">
    <source>
        <dbReference type="SAM" id="Phobius"/>
    </source>
</evidence>
<feature type="transmembrane region" description="Helical" evidence="1">
    <location>
        <begin position="122"/>
        <end position="151"/>
    </location>
</feature>
<dbReference type="EMBL" id="KQ986915">
    <property type="protein sequence ID" value="KZV58040.1"/>
    <property type="molecule type" value="Genomic_DNA"/>
</dbReference>
<gene>
    <name evidence="2" type="ORF">F511_38545</name>
</gene>
<sequence length="163" mass="18410">MGTSLGKSWKRASWSFMRDLVVPSWSAMRLRLGGISLDTSRMVAGQRVICFMAVSGRALVDYKSEFEGATVCYRFVFWPIGSSIQVVLSSFRFELFGTLVVVIVAQNLRYGFELVLQLWDNLGYMCIFSSMLCNVYAIVLLLLAAVLCWLLQAIVSAYTHFPY</sequence>
<keyword evidence="1" id="KW-0472">Membrane</keyword>